<keyword evidence="14" id="KW-0175">Coiled coil</keyword>
<dbReference type="Pfam" id="PF00512">
    <property type="entry name" value="HisKA"/>
    <property type="match status" value="1"/>
</dbReference>
<dbReference type="Proteomes" id="UP000260812">
    <property type="component" value="Unassembled WGS sequence"/>
</dbReference>
<feature type="domain" description="HAMP" evidence="17">
    <location>
        <begin position="68"/>
        <end position="120"/>
    </location>
</feature>
<keyword evidence="6" id="KW-0808">Transferase</keyword>
<feature type="transmembrane region" description="Helical" evidence="15">
    <location>
        <begin position="48"/>
        <end position="70"/>
    </location>
</feature>
<keyword evidence="13 15" id="KW-0472">Membrane</keyword>
<keyword evidence="10" id="KW-0067">ATP-binding</keyword>
<proteinExistence type="predicted"/>
<evidence type="ECO:0000256" key="6">
    <source>
        <dbReference type="ARBA" id="ARBA00022679"/>
    </source>
</evidence>
<evidence type="ECO:0000256" key="7">
    <source>
        <dbReference type="ARBA" id="ARBA00022692"/>
    </source>
</evidence>
<dbReference type="Gene3D" id="6.10.340.10">
    <property type="match status" value="1"/>
</dbReference>
<accession>A0A3E3HZ82</accession>
<feature type="domain" description="Histidine kinase" evidence="16">
    <location>
        <begin position="149"/>
        <end position="364"/>
    </location>
</feature>
<sequence length="364" mass="41376">MMMKKINAWFGLNTVRKKVLLLSKLAGGIIVFFYVFTSELPTNRSIAFVIWFGLLVAVIIGVDAMLGHFISKPLDEINRTARQMAKLDFSAHCNIDAEDEFGELSQNLNTMFSKLGEALEKLEAANKQLEKEATKQHLLLTQRKELVDSLSHEMKTPLGLIRAYVEGLKEETDEQKKQHYMEVILSATDRMNTMIVSLLDLSALEAGAAKLSEERFDFIELAETVAGRLLIDTPNANYRFTYELPDEKAFIYADKYRMEQVLNNLIQNAKNHVCDSGEIHLSVIRRESKLRFSIFNQGEQIPPQDIPMIWEKFYRGKSSQNNTFNSSGLGLSIVAQILSMCETDYGVENKPNGVEFYFDFSIIA</sequence>
<dbReference type="Pfam" id="PF02518">
    <property type="entry name" value="HATPase_c"/>
    <property type="match status" value="1"/>
</dbReference>
<keyword evidence="5" id="KW-0597">Phosphoprotein</keyword>
<dbReference type="GeneID" id="97989297"/>
<reference evidence="18" key="1">
    <citation type="submission" date="2018-08" db="EMBL/GenBank/DDBJ databases">
        <title>A genome reference for cultivated species of the human gut microbiota.</title>
        <authorList>
            <person name="Zou Y."/>
            <person name="Xue W."/>
            <person name="Luo G."/>
        </authorList>
    </citation>
    <scope>NUCLEOTIDE SEQUENCE [LARGE SCALE GENOMIC DNA]</scope>
    <source>
        <strain evidence="18">TF05-5AC</strain>
    </source>
</reference>
<keyword evidence="7 15" id="KW-0812">Transmembrane</keyword>
<evidence type="ECO:0000256" key="11">
    <source>
        <dbReference type="ARBA" id="ARBA00022989"/>
    </source>
</evidence>
<evidence type="ECO:0000256" key="10">
    <source>
        <dbReference type="ARBA" id="ARBA00022840"/>
    </source>
</evidence>
<gene>
    <name evidence="18" type="ORF">DXC51_21130</name>
</gene>
<dbReference type="GO" id="GO:0005886">
    <property type="term" value="C:plasma membrane"/>
    <property type="evidence" value="ECO:0007669"/>
    <property type="project" value="UniProtKB-SubCell"/>
</dbReference>
<dbReference type="Gene3D" id="3.30.565.10">
    <property type="entry name" value="Histidine kinase-like ATPase, C-terminal domain"/>
    <property type="match status" value="1"/>
</dbReference>
<feature type="transmembrane region" description="Helical" evidence="15">
    <location>
        <begin position="20"/>
        <end position="36"/>
    </location>
</feature>
<keyword evidence="8" id="KW-0547">Nucleotide-binding</keyword>
<evidence type="ECO:0000256" key="15">
    <source>
        <dbReference type="SAM" id="Phobius"/>
    </source>
</evidence>
<dbReference type="SUPFAM" id="SSF47384">
    <property type="entry name" value="Homodimeric domain of signal transducing histidine kinase"/>
    <property type="match status" value="1"/>
</dbReference>
<dbReference type="CDD" id="cd00082">
    <property type="entry name" value="HisKA"/>
    <property type="match status" value="1"/>
</dbReference>
<dbReference type="PANTHER" id="PTHR45528:SF1">
    <property type="entry name" value="SENSOR HISTIDINE KINASE CPXA"/>
    <property type="match status" value="1"/>
</dbReference>
<feature type="coiled-coil region" evidence="14">
    <location>
        <begin position="112"/>
        <end position="139"/>
    </location>
</feature>
<evidence type="ECO:0000256" key="1">
    <source>
        <dbReference type="ARBA" id="ARBA00000085"/>
    </source>
</evidence>
<organism evidence="18 19">
    <name type="scientific">Eisenbergiella massiliensis</name>
    <dbReference type="NCBI Taxonomy" id="1720294"/>
    <lineage>
        <taxon>Bacteria</taxon>
        <taxon>Bacillati</taxon>
        <taxon>Bacillota</taxon>
        <taxon>Clostridia</taxon>
        <taxon>Lachnospirales</taxon>
        <taxon>Lachnospiraceae</taxon>
        <taxon>Eisenbergiella</taxon>
    </lineage>
</organism>
<dbReference type="SMART" id="SM00304">
    <property type="entry name" value="HAMP"/>
    <property type="match status" value="1"/>
</dbReference>
<evidence type="ECO:0000256" key="3">
    <source>
        <dbReference type="ARBA" id="ARBA00012438"/>
    </source>
</evidence>
<dbReference type="SUPFAM" id="SSF55874">
    <property type="entry name" value="ATPase domain of HSP90 chaperone/DNA topoisomerase II/histidine kinase"/>
    <property type="match status" value="1"/>
</dbReference>
<comment type="caution">
    <text evidence="18">The sequence shown here is derived from an EMBL/GenBank/DDBJ whole genome shotgun (WGS) entry which is preliminary data.</text>
</comment>
<evidence type="ECO:0000256" key="5">
    <source>
        <dbReference type="ARBA" id="ARBA00022553"/>
    </source>
</evidence>
<dbReference type="InterPro" id="IPR003660">
    <property type="entry name" value="HAMP_dom"/>
</dbReference>
<dbReference type="Pfam" id="PF00672">
    <property type="entry name" value="HAMP"/>
    <property type="match status" value="1"/>
</dbReference>
<dbReference type="InterPro" id="IPR036890">
    <property type="entry name" value="HATPase_C_sf"/>
</dbReference>
<dbReference type="PROSITE" id="PS50109">
    <property type="entry name" value="HIS_KIN"/>
    <property type="match status" value="1"/>
</dbReference>
<dbReference type="EMBL" id="QVLV01000018">
    <property type="protein sequence ID" value="RGE57109.1"/>
    <property type="molecule type" value="Genomic_DNA"/>
</dbReference>
<evidence type="ECO:0000313" key="19">
    <source>
        <dbReference type="Proteomes" id="UP000260812"/>
    </source>
</evidence>
<keyword evidence="4" id="KW-1003">Cell membrane</keyword>
<evidence type="ECO:0000256" key="13">
    <source>
        <dbReference type="ARBA" id="ARBA00023136"/>
    </source>
</evidence>
<dbReference type="SMART" id="SM00387">
    <property type="entry name" value="HATPase_c"/>
    <property type="match status" value="1"/>
</dbReference>
<evidence type="ECO:0000256" key="12">
    <source>
        <dbReference type="ARBA" id="ARBA00023012"/>
    </source>
</evidence>
<evidence type="ECO:0000256" key="2">
    <source>
        <dbReference type="ARBA" id="ARBA00004651"/>
    </source>
</evidence>
<evidence type="ECO:0000256" key="9">
    <source>
        <dbReference type="ARBA" id="ARBA00022777"/>
    </source>
</evidence>
<dbReference type="GO" id="GO:0005524">
    <property type="term" value="F:ATP binding"/>
    <property type="evidence" value="ECO:0007669"/>
    <property type="project" value="UniProtKB-KW"/>
</dbReference>
<dbReference type="PROSITE" id="PS50885">
    <property type="entry name" value="HAMP"/>
    <property type="match status" value="1"/>
</dbReference>
<evidence type="ECO:0000313" key="18">
    <source>
        <dbReference type="EMBL" id="RGE57109.1"/>
    </source>
</evidence>
<dbReference type="SMART" id="SM00388">
    <property type="entry name" value="HisKA"/>
    <property type="match status" value="1"/>
</dbReference>
<dbReference type="PANTHER" id="PTHR45528">
    <property type="entry name" value="SENSOR HISTIDINE KINASE CPXA"/>
    <property type="match status" value="1"/>
</dbReference>
<evidence type="ECO:0000259" key="17">
    <source>
        <dbReference type="PROSITE" id="PS50885"/>
    </source>
</evidence>
<dbReference type="InterPro" id="IPR005467">
    <property type="entry name" value="His_kinase_dom"/>
</dbReference>
<comment type="subcellular location">
    <subcellularLocation>
        <location evidence="2">Cell membrane</location>
        <topology evidence="2">Multi-pass membrane protein</topology>
    </subcellularLocation>
</comment>
<keyword evidence="9 18" id="KW-0418">Kinase</keyword>
<name>A0A3E3HZ82_9FIRM</name>
<protein>
    <recommendedName>
        <fullName evidence="3">histidine kinase</fullName>
        <ecNumber evidence="3">2.7.13.3</ecNumber>
    </recommendedName>
</protein>
<dbReference type="AlphaFoldDB" id="A0A3E3HZ82"/>
<dbReference type="InterPro" id="IPR036097">
    <property type="entry name" value="HisK_dim/P_sf"/>
</dbReference>
<keyword evidence="12" id="KW-0902">Two-component regulatory system</keyword>
<dbReference type="GO" id="GO:0000155">
    <property type="term" value="F:phosphorelay sensor kinase activity"/>
    <property type="evidence" value="ECO:0007669"/>
    <property type="project" value="InterPro"/>
</dbReference>
<evidence type="ECO:0000256" key="4">
    <source>
        <dbReference type="ARBA" id="ARBA00022475"/>
    </source>
</evidence>
<keyword evidence="19" id="KW-1185">Reference proteome</keyword>
<dbReference type="InterPro" id="IPR050398">
    <property type="entry name" value="HssS/ArlS-like"/>
</dbReference>
<dbReference type="EC" id="2.7.13.3" evidence="3"/>
<dbReference type="SUPFAM" id="SSF158472">
    <property type="entry name" value="HAMP domain-like"/>
    <property type="match status" value="1"/>
</dbReference>
<evidence type="ECO:0000259" key="16">
    <source>
        <dbReference type="PROSITE" id="PS50109"/>
    </source>
</evidence>
<dbReference type="CDD" id="cd06225">
    <property type="entry name" value="HAMP"/>
    <property type="match status" value="1"/>
</dbReference>
<evidence type="ECO:0000256" key="14">
    <source>
        <dbReference type="SAM" id="Coils"/>
    </source>
</evidence>
<dbReference type="InterPro" id="IPR003661">
    <property type="entry name" value="HisK_dim/P_dom"/>
</dbReference>
<dbReference type="InterPro" id="IPR003594">
    <property type="entry name" value="HATPase_dom"/>
</dbReference>
<keyword evidence="11 15" id="KW-1133">Transmembrane helix</keyword>
<dbReference type="Gene3D" id="1.10.287.130">
    <property type="match status" value="1"/>
</dbReference>
<comment type="catalytic activity">
    <reaction evidence="1">
        <text>ATP + protein L-histidine = ADP + protein N-phospho-L-histidine.</text>
        <dbReference type="EC" id="2.7.13.3"/>
    </reaction>
</comment>
<dbReference type="RefSeq" id="WP_117545356.1">
    <property type="nucleotide sequence ID" value="NZ_QVLV01000018.1"/>
</dbReference>
<evidence type="ECO:0000256" key="8">
    <source>
        <dbReference type="ARBA" id="ARBA00022741"/>
    </source>
</evidence>